<reference evidence="2" key="1">
    <citation type="submission" date="2018-06" db="EMBL/GenBank/DDBJ databases">
        <authorList>
            <person name="Zhirakovskaya E."/>
        </authorList>
    </citation>
    <scope>NUCLEOTIDE SEQUENCE</scope>
</reference>
<evidence type="ECO:0000313" key="2">
    <source>
        <dbReference type="EMBL" id="VAV95586.1"/>
    </source>
</evidence>
<gene>
    <name evidence="2" type="ORF">MNBD_ALPHA04-535</name>
</gene>
<keyword evidence="1" id="KW-1133">Transmembrane helix</keyword>
<keyword evidence="1" id="KW-0812">Transmembrane</keyword>
<feature type="transmembrane region" description="Helical" evidence="1">
    <location>
        <begin position="12"/>
        <end position="30"/>
    </location>
</feature>
<name>A0A3B0S462_9ZZZZ</name>
<keyword evidence="1" id="KW-0472">Membrane</keyword>
<proteinExistence type="predicted"/>
<dbReference type="AlphaFoldDB" id="A0A3B0S462"/>
<organism evidence="2">
    <name type="scientific">hydrothermal vent metagenome</name>
    <dbReference type="NCBI Taxonomy" id="652676"/>
    <lineage>
        <taxon>unclassified sequences</taxon>
        <taxon>metagenomes</taxon>
        <taxon>ecological metagenomes</taxon>
    </lineage>
</organism>
<sequence length="52" mass="5626">MPSFLKSDLTYSLSGGFLAGALVLFFMQPVDQQQKFEQNISSTVSAAKQLVG</sequence>
<evidence type="ECO:0000256" key="1">
    <source>
        <dbReference type="SAM" id="Phobius"/>
    </source>
</evidence>
<dbReference type="EMBL" id="UOEF01000212">
    <property type="protein sequence ID" value="VAV95586.1"/>
    <property type="molecule type" value="Genomic_DNA"/>
</dbReference>
<accession>A0A3B0S462</accession>
<protein>
    <submittedName>
        <fullName evidence="2">Uncharacterized protein</fullName>
    </submittedName>
</protein>